<sequence length="110" mass="12338">MAIVGMNRRTGALLSGMDHLLQSLTDILSTRRGTRRERPDYGSDLPDRVDLPITRGWVAAAQAEAARAITQWEPRLRLSRVRVEGIEDGKVAWRVVGLYNERAVDLKVLS</sequence>
<gene>
    <name evidence="2" type="ORF">LMG18091_01301</name>
</gene>
<evidence type="ECO:0000313" key="3">
    <source>
        <dbReference type="Proteomes" id="UP001189915"/>
    </source>
</evidence>
<feature type="domain" description="IraD/Gp25-like" evidence="1">
    <location>
        <begin position="16"/>
        <end position="89"/>
    </location>
</feature>
<reference evidence="2 3" key="1">
    <citation type="submission" date="2023-07" db="EMBL/GenBank/DDBJ databases">
        <authorList>
            <person name="Peeters C."/>
        </authorList>
    </citation>
    <scope>NUCLEOTIDE SEQUENCE [LARGE SCALE GENOMIC DNA]</scope>
    <source>
        <strain evidence="2 3">LMG 18091</strain>
    </source>
</reference>
<dbReference type="Pfam" id="PF04965">
    <property type="entry name" value="GPW_gp25"/>
    <property type="match status" value="1"/>
</dbReference>
<dbReference type="Gene3D" id="3.10.450.40">
    <property type="match status" value="1"/>
</dbReference>
<dbReference type="AlphaFoldDB" id="A0AAD2ATK3"/>
<accession>A0AAD2ATK3</accession>
<comment type="caution">
    <text evidence="2">The sequence shown here is derived from an EMBL/GenBank/DDBJ whole genome shotgun (WGS) entry which is preliminary data.</text>
</comment>
<dbReference type="SUPFAM" id="SSF160719">
    <property type="entry name" value="gpW/gp25-like"/>
    <property type="match status" value="1"/>
</dbReference>
<protein>
    <recommendedName>
        <fullName evidence="1">IraD/Gp25-like domain-containing protein</fullName>
    </recommendedName>
</protein>
<keyword evidence="3" id="KW-1185">Reference proteome</keyword>
<proteinExistence type="predicted"/>
<organism evidence="2 3">
    <name type="scientific">Ralstonia wenshanensis</name>
    <dbReference type="NCBI Taxonomy" id="2842456"/>
    <lineage>
        <taxon>Bacteria</taxon>
        <taxon>Pseudomonadati</taxon>
        <taxon>Pseudomonadota</taxon>
        <taxon>Betaproteobacteria</taxon>
        <taxon>Burkholderiales</taxon>
        <taxon>Burkholderiaceae</taxon>
        <taxon>Ralstonia</taxon>
    </lineage>
</organism>
<dbReference type="EMBL" id="CATWAF010000002">
    <property type="protein sequence ID" value="CAJ0690579.1"/>
    <property type="molecule type" value="Genomic_DNA"/>
</dbReference>
<evidence type="ECO:0000313" key="2">
    <source>
        <dbReference type="EMBL" id="CAJ0690579.1"/>
    </source>
</evidence>
<name>A0AAD2ATK3_9RALS</name>
<evidence type="ECO:0000259" key="1">
    <source>
        <dbReference type="Pfam" id="PF04965"/>
    </source>
</evidence>
<dbReference type="Proteomes" id="UP001189915">
    <property type="component" value="Unassembled WGS sequence"/>
</dbReference>
<dbReference type="InterPro" id="IPR007048">
    <property type="entry name" value="IraD/Gp25-like"/>
</dbReference>